<dbReference type="Proteomes" id="UP000236370">
    <property type="component" value="Unassembled WGS sequence"/>
</dbReference>
<proteinExistence type="predicted"/>
<protein>
    <submittedName>
        <fullName evidence="2">CLU isoform 8</fullName>
    </submittedName>
</protein>
<evidence type="ECO:0000256" key="1">
    <source>
        <dbReference type="SAM" id="SignalP"/>
    </source>
</evidence>
<gene>
    <name evidence="2" type="ORF">CK820_G0013306</name>
</gene>
<evidence type="ECO:0000313" key="3">
    <source>
        <dbReference type="Proteomes" id="UP000236370"/>
    </source>
</evidence>
<evidence type="ECO:0000313" key="2">
    <source>
        <dbReference type="EMBL" id="PNI68103.1"/>
    </source>
</evidence>
<sequence length="32" mass="3580">MMKTLLLFVGLLLTWESGQVLGDQTVSDNELQ</sequence>
<dbReference type="AlphaFoldDB" id="A0A2J8N8K7"/>
<organism evidence="2 3">
    <name type="scientific">Pan troglodytes</name>
    <name type="common">Chimpanzee</name>
    <dbReference type="NCBI Taxonomy" id="9598"/>
    <lineage>
        <taxon>Eukaryota</taxon>
        <taxon>Metazoa</taxon>
        <taxon>Chordata</taxon>
        <taxon>Craniata</taxon>
        <taxon>Vertebrata</taxon>
        <taxon>Euteleostomi</taxon>
        <taxon>Mammalia</taxon>
        <taxon>Eutheria</taxon>
        <taxon>Euarchontoglires</taxon>
        <taxon>Primates</taxon>
        <taxon>Haplorrhini</taxon>
        <taxon>Catarrhini</taxon>
        <taxon>Hominidae</taxon>
        <taxon>Pan</taxon>
    </lineage>
</organism>
<name>A0A2J8N8K7_PANTR</name>
<accession>A0A2J8N8K7</accession>
<reference evidence="2 3" key="1">
    <citation type="submission" date="2017-12" db="EMBL/GenBank/DDBJ databases">
        <title>High-resolution comparative analysis of great ape genomes.</title>
        <authorList>
            <person name="Pollen A."/>
            <person name="Hastie A."/>
            <person name="Hormozdiari F."/>
            <person name="Dougherty M."/>
            <person name="Liu R."/>
            <person name="Chaisson M."/>
            <person name="Hoppe E."/>
            <person name="Hill C."/>
            <person name="Pang A."/>
            <person name="Hillier L."/>
            <person name="Baker C."/>
            <person name="Armstrong J."/>
            <person name="Shendure J."/>
            <person name="Paten B."/>
            <person name="Wilson R."/>
            <person name="Chao H."/>
            <person name="Schneider V."/>
            <person name="Ventura M."/>
            <person name="Kronenberg Z."/>
            <person name="Murali S."/>
            <person name="Gordon D."/>
            <person name="Cantsilieris S."/>
            <person name="Munson K."/>
            <person name="Nelson B."/>
            <person name="Raja A."/>
            <person name="Underwood J."/>
            <person name="Diekhans M."/>
            <person name="Fiddes I."/>
            <person name="Haussler D."/>
            <person name="Eichler E."/>
        </authorList>
    </citation>
    <scope>NUCLEOTIDE SEQUENCE [LARGE SCALE GENOMIC DNA]</scope>
    <source>
        <strain evidence="2">Yerkes chimp pedigree #C0471</strain>
    </source>
</reference>
<feature type="signal peptide" evidence="1">
    <location>
        <begin position="1"/>
        <end position="22"/>
    </location>
</feature>
<dbReference type="EMBL" id="NBAG03000233">
    <property type="protein sequence ID" value="PNI68103.1"/>
    <property type="molecule type" value="Genomic_DNA"/>
</dbReference>
<feature type="non-terminal residue" evidence="2">
    <location>
        <position position="32"/>
    </location>
</feature>
<keyword evidence="1" id="KW-0732">Signal</keyword>
<comment type="caution">
    <text evidence="2">The sequence shown here is derived from an EMBL/GenBank/DDBJ whole genome shotgun (WGS) entry which is preliminary data.</text>
</comment>
<feature type="chain" id="PRO_5014317294" evidence="1">
    <location>
        <begin position="23"/>
        <end position="32"/>
    </location>
</feature>